<keyword evidence="3" id="KW-1185">Reference proteome</keyword>
<gene>
    <name evidence="2" type="ORF">CDAR_471921</name>
</gene>
<protein>
    <submittedName>
        <fullName evidence="2">Uncharacterized protein</fullName>
    </submittedName>
</protein>
<evidence type="ECO:0000256" key="1">
    <source>
        <dbReference type="SAM" id="MobiDB-lite"/>
    </source>
</evidence>
<reference evidence="2 3" key="1">
    <citation type="submission" date="2021-06" db="EMBL/GenBank/DDBJ databases">
        <title>Caerostris darwini draft genome.</title>
        <authorList>
            <person name="Kono N."/>
            <person name="Arakawa K."/>
        </authorList>
    </citation>
    <scope>NUCLEOTIDE SEQUENCE [LARGE SCALE GENOMIC DNA]</scope>
</reference>
<name>A0AAV4VLR6_9ARAC</name>
<evidence type="ECO:0000313" key="2">
    <source>
        <dbReference type="EMBL" id="GIY71111.1"/>
    </source>
</evidence>
<feature type="region of interest" description="Disordered" evidence="1">
    <location>
        <begin position="118"/>
        <end position="139"/>
    </location>
</feature>
<proteinExistence type="predicted"/>
<sequence length="139" mass="15419">MQCGSHHQPLTLRVLGQVWERDGFIKGRPKHQKRDDLASDQSQDAYSPNLKFKKQHSHKSIYLKPLHSCNLCTAPLETPAREDECTLRYAAEKGGKGNKIIISMTTARERGLKATDANVARKPHANGASRPEVGGLFSS</sequence>
<dbReference type="EMBL" id="BPLQ01013294">
    <property type="protein sequence ID" value="GIY71111.1"/>
    <property type="molecule type" value="Genomic_DNA"/>
</dbReference>
<dbReference type="Proteomes" id="UP001054837">
    <property type="component" value="Unassembled WGS sequence"/>
</dbReference>
<comment type="caution">
    <text evidence="2">The sequence shown here is derived from an EMBL/GenBank/DDBJ whole genome shotgun (WGS) entry which is preliminary data.</text>
</comment>
<accession>A0AAV4VLR6</accession>
<evidence type="ECO:0000313" key="3">
    <source>
        <dbReference type="Proteomes" id="UP001054837"/>
    </source>
</evidence>
<feature type="region of interest" description="Disordered" evidence="1">
    <location>
        <begin position="25"/>
        <end position="49"/>
    </location>
</feature>
<organism evidence="2 3">
    <name type="scientific">Caerostris darwini</name>
    <dbReference type="NCBI Taxonomy" id="1538125"/>
    <lineage>
        <taxon>Eukaryota</taxon>
        <taxon>Metazoa</taxon>
        <taxon>Ecdysozoa</taxon>
        <taxon>Arthropoda</taxon>
        <taxon>Chelicerata</taxon>
        <taxon>Arachnida</taxon>
        <taxon>Araneae</taxon>
        <taxon>Araneomorphae</taxon>
        <taxon>Entelegynae</taxon>
        <taxon>Araneoidea</taxon>
        <taxon>Araneidae</taxon>
        <taxon>Caerostris</taxon>
    </lineage>
</organism>
<dbReference type="AlphaFoldDB" id="A0AAV4VLR6"/>